<accession>A0A2W5LRK1</accession>
<gene>
    <name evidence="1" type="ORF">DI565_20270</name>
</gene>
<dbReference type="AlphaFoldDB" id="A0A2W5LRK1"/>
<dbReference type="NCBIfam" id="TIGR01725">
    <property type="entry name" value="phge_HK97_gp10"/>
    <property type="match status" value="1"/>
</dbReference>
<evidence type="ECO:0008006" key="3">
    <source>
        <dbReference type="Google" id="ProtNLM"/>
    </source>
</evidence>
<dbReference type="Proteomes" id="UP000249577">
    <property type="component" value="Unassembled WGS sequence"/>
</dbReference>
<evidence type="ECO:0000313" key="1">
    <source>
        <dbReference type="EMBL" id="PZQ09937.1"/>
    </source>
</evidence>
<comment type="caution">
    <text evidence="1">The sequence shown here is derived from an EMBL/GenBank/DDBJ whole genome shotgun (WGS) entry which is preliminary data.</text>
</comment>
<protein>
    <recommendedName>
        <fullName evidence="3">Phage protein, HK97 gp10 family</fullName>
    </recommendedName>
</protein>
<sequence length="167" mass="18517">MAEYEAFRVSGLDGVLDKLQRLPSEVVSKNGGPVRKVLRNAAKIIRDEARKNVRAITDEPNVGGANFSTGTLENAISVVKGKSHATLNGERYFVLVPKRKRYPIDQRTPTGIAVATIGRMLEYGTSKRRPIPWMRPAYYAKRQAVVDYVQSNLTAEIDKVIKKMGGS</sequence>
<dbReference type="InterPro" id="IPR010064">
    <property type="entry name" value="HK97-gp10_tail"/>
</dbReference>
<name>A0A2W5LRK1_ANCNO</name>
<organism evidence="1 2">
    <name type="scientific">Ancylobacter novellus</name>
    <name type="common">Thiobacillus novellus</name>
    <dbReference type="NCBI Taxonomy" id="921"/>
    <lineage>
        <taxon>Bacteria</taxon>
        <taxon>Pseudomonadati</taxon>
        <taxon>Pseudomonadota</taxon>
        <taxon>Alphaproteobacteria</taxon>
        <taxon>Hyphomicrobiales</taxon>
        <taxon>Xanthobacteraceae</taxon>
        <taxon>Ancylobacter</taxon>
    </lineage>
</organism>
<dbReference type="EMBL" id="QFPN01000023">
    <property type="protein sequence ID" value="PZQ09937.1"/>
    <property type="molecule type" value="Genomic_DNA"/>
</dbReference>
<proteinExistence type="predicted"/>
<reference evidence="1 2" key="1">
    <citation type="submission" date="2017-08" db="EMBL/GenBank/DDBJ databases">
        <title>Infants hospitalized years apart are colonized by the same room-sourced microbial strains.</title>
        <authorList>
            <person name="Brooks B."/>
            <person name="Olm M.R."/>
            <person name="Firek B.A."/>
            <person name="Baker R."/>
            <person name="Thomas B.C."/>
            <person name="Morowitz M.J."/>
            <person name="Banfield J.F."/>
        </authorList>
    </citation>
    <scope>NUCLEOTIDE SEQUENCE [LARGE SCALE GENOMIC DNA]</scope>
    <source>
        <strain evidence="1">S2_005_003_R2_43</strain>
    </source>
</reference>
<evidence type="ECO:0000313" key="2">
    <source>
        <dbReference type="Proteomes" id="UP000249577"/>
    </source>
</evidence>